<name>A0A098TNN1_9CYAN</name>
<gene>
    <name evidence="1" type="ORF">DO97_08710</name>
</gene>
<dbReference type="SUPFAM" id="SSF52266">
    <property type="entry name" value="SGNH hydrolase"/>
    <property type="match status" value="1"/>
</dbReference>
<sequence length="209" mass="22376">MGHVVLVGDSIFDNARYVPDRSPVIHQLRQTLPPGWIASLLAVDGNITADVATQLKKLPSDTTHLVVSVGGNDALSASSILSAMTLTVGAALSRIHKIHTDFQSSYRAMLRSLSTVGKPTAVCSIYDTIPGLGAAEQAALGGFNEVIFREAFLAGMPVIDLRVMFDQPSDYSPISPIEPSELGGAKIVRAIAEIVTTHDFESRRSMIYL</sequence>
<dbReference type="EMBL" id="JJML01000026">
    <property type="protein sequence ID" value="KGF72443.1"/>
    <property type="molecule type" value="Genomic_DNA"/>
</dbReference>
<evidence type="ECO:0000313" key="1">
    <source>
        <dbReference type="EMBL" id="KGF72443.1"/>
    </source>
</evidence>
<dbReference type="InterPro" id="IPR036514">
    <property type="entry name" value="SGNH_hydro_sf"/>
</dbReference>
<keyword evidence="2" id="KW-1185">Reference proteome</keyword>
<reference evidence="1 2" key="1">
    <citation type="journal article" date="2014" name="Mol. Ecol.">
        <title>Evolution of Synechococcus.</title>
        <authorList>
            <person name="Dvorak P."/>
            <person name="Casamatta D."/>
            <person name="Hasler P."/>
            <person name="Poulickova A."/>
            <person name="Ondrej V."/>
            <person name="Sanges R."/>
        </authorList>
    </citation>
    <scope>NUCLEOTIDE SEQUENCE [LARGE SCALE GENOMIC DNA]</scope>
    <source>
        <strain evidence="1 2">CAUP A 1101</strain>
    </source>
</reference>
<dbReference type="STRING" id="1497020.DO97_08710"/>
<dbReference type="Proteomes" id="UP000030170">
    <property type="component" value="Unassembled WGS sequence"/>
</dbReference>
<protein>
    <submittedName>
        <fullName evidence="1">Lipase</fullName>
    </submittedName>
</protein>
<dbReference type="RefSeq" id="WP_036533754.1">
    <property type="nucleotide sequence ID" value="NZ_JJML01000026.1"/>
</dbReference>
<dbReference type="Gene3D" id="3.40.50.1110">
    <property type="entry name" value="SGNH hydrolase"/>
    <property type="match status" value="1"/>
</dbReference>
<accession>A0A098TNN1</accession>
<comment type="caution">
    <text evidence="1">The sequence shown here is derived from an EMBL/GenBank/DDBJ whole genome shotgun (WGS) entry which is preliminary data.</text>
</comment>
<organism evidence="1 2">
    <name type="scientific">Neosynechococcus sphagnicola sy1</name>
    <dbReference type="NCBI Taxonomy" id="1497020"/>
    <lineage>
        <taxon>Bacteria</taxon>
        <taxon>Bacillati</taxon>
        <taxon>Cyanobacteriota</taxon>
        <taxon>Cyanophyceae</taxon>
        <taxon>Neosynechococcales</taxon>
        <taxon>Neosynechococcaceae</taxon>
        <taxon>Neosynechococcus</taxon>
    </lineage>
</organism>
<dbReference type="OrthoDB" id="212722at2"/>
<evidence type="ECO:0000313" key="2">
    <source>
        <dbReference type="Proteomes" id="UP000030170"/>
    </source>
</evidence>
<dbReference type="AlphaFoldDB" id="A0A098TNN1"/>
<proteinExistence type="predicted"/>